<proteinExistence type="predicted"/>
<name>A0AAV7UBS1_PLEWA</name>
<dbReference type="EMBL" id="JANPWB010000005">
    <property type="protein sequence ID" value="KAJ1186385.1"/>
    <property type="molecule type" value="Genomic_DNA"/>
</dbReference>
<gene>
    <name evidence="1" type="ORF">NDU88_003167</name>
</gene>
<organism evidence="1 2">
    <name type="scientific">Pleurodeles waltl</name>
    <name type="common">Iberian ribbed newt</name>
    <dbReference type="NCBI Taxonomy" id="8319"/>
    <lineage>
        <taxon>Eukaryota</taxon>
        <taxon>Metazoa</taxon>
        <taxon>Chordata</taxon>
        <taxon>Craniata</taxon>
        <taxon>Vertebrata</taxon>
        <taxon>Euteleostomi</taxon>
        <taxon>Amphibia</taxon>
        <taxon>Batrachia</taxon>
        <taxon>Caudata</taxon>
        <taxon>Salamandroidea</taxon>
        <taxon>Salamandridae</taxon>
        <taxon>Pleurodelinae</taxon>
        <taxon>Pleurodeles</taxon>
    </lineage>
</organism>
<accession>A0AAV7UBS1</accession>
<comment type="caution">
    <text evidence="1">The sequence shown here is derived from an EMBL/GenBank/DDBJ whole genome shotgun (WGS) entry which is preliminary data.</text>
</comment>
<dbReference type="AlphaFoldDB" id="A0AAV7UBS1"/>
<protein>
    <submittedName>
        <fullName evidence="1">Uncharacterized protein</fullName>
    </submittedName>
</protein>
<evidence type="ECO:0000313" key="2">
    <source>
        <dbReference type="Proteomes" id="UP001066276"/>
    </source>
</evidence>
<reference evidence="1" key="1">
    <citation type="journal article" date="2022" name="bioRxiv">
        <title>Sequencing and chromosome-scale assembly of the giantPleurodeles waltlgenome.</title>
        <authorList>
            <person name="Brown T."/>
            <person name="Elewa A."/>
            <person name="Iarovenko S."/>
            <person name="Subramanian E."/>
            <person name="Araus A.J."/>
            <person name="Petzold A."/>
            <person name="Susuki M."/>
            <person name="Suzuki K.-i.T."/>
            <person name="Hayashi T."/>
            <person name="Toyoda A."/>
            <person name="Oliveira C."/>
            <person name="Osipova E."/>
            <person name="Leigh N.D."/>
            <person name="Simon A."/>
            <person name="Yun M.H."/>
        </authorList>
    </citation>
    <scope>NUCLEOTIDE SEQUENCE</scope>
    <source>
        <strain evidence="1">20211129_DDA</strain>
        <tissue evidence="1">Liver</tissue>
    </source>
</reference>
<evidence type="ECO:0000313" key="1">
    <source>
        <dbReference type="EMBL" id="KAJ1186385.1"/>
    </source>
</evidence>
<dbReference type="Proteomes" id="UP001066276">
    <property type="component" value="Chromosome 3_1"/>
</dbReference>
<sequence length="107" mass="11686">MTDQGDLDTFIRDLAAPQLNPDQAELLDKEITEGEVADSTSQLSSGKTPGTYGFSMEFSNSVKSKVAKPMLNMSTKAKEVDTLPRDLKEATTILMLKDRKPTEDCAS</sequence>
<keyword evidence="2" id="KW-1185">Reference proteome</keyword>